<accession>A0A8J2BK59</accession>
<dbReference type="PANTHER" id="PTHR34614:SF2">
    <property type="entry name" value="TRANSPOSASE IS4-LIKE DOMAIN-CONTAINING PROTEIN"/>
    <property type="match status" value="1"/>
</dbReference>
<organism evidence="2 3">
    <name type="scientific">Candidatus Methylacidithermus pantelleriae</name>
    <dbReference type="NCBI Taxonomy" id="2744239"/>
    <lineage>
        <taxon>Bacteria</taxon>
        <taxon>Pseudomonadati</taxon>
        <taxon>Verrucomicrobiota</taxon>
        <taxon>Methylacidiphilae</taxon>
        <taxon>Methylacidiphilales</taxon>
        <taxon>Methylacidiphilaceae</taxon>
        <taxon>Candidatus Methylacidithermus</taxon>
    </lineage>
</organism>
<dbReference type="Pfam" id="PF01609">
    <property type="entry name" value="DDE_Tnp_1"/>
    <property type="match status" value="1"/>
</dbReference>
<dbReference type="GO" id="GO:0004803">
    <property type="term" value="F:transposase activity"/>
    <property type="evidence" value="ECO:0007669"/>
    <property type="project" value="InterPro"/>
</dbReference>
<sequence length="100" mass="11165">MLYELSSVYFEGDGPEGLAQYGYSRDHRQDRPQVLLAVATDSRGIPIHVEVLRGNRADSSTLPGLLVGLRRRLGIEKAVFVFDGGMKSRWNLEMLTGMEP</sequence>
<dbReference type="AlphaFoldDB" id="A0A8J2BK59"/>
<evidence type="ECO:0000313" key="3">
    <source>
        <dbReference type="Proteomes" id="UP000663859"/>
    </source>
</evidence>
<keyword evidence="3" id="KW-1185">Reference proteome</keyword>
<dbReference type="Proteomes" id="UP000663859">
    <property type="component" value="Unassembled WGS sequence"/>
</dbReference>
<dbReference type="GO" id="GO:0003677">
    <property type="term" value="F:DNA binding"/>
    <property type="evidence" value="ECO:0007669"/>
    <property type="project" value="InterPro"/>
</dbReference>
<comment type="caution">
    <text evidence="2">The sequence shown here is derived from an EMBL/GenBank/DDBJ whole genome shotgun (WGS) entry which is preliminary data.</text>
</comment>
<proteinExistence type="predicted"/>
<gene>
    <name evidence="2" type="ORF">MPNT_430008</name>
</gene>
<reference evidence="2" key="1">
    <citation type="submission" date="2021-02" db="EMBL/GenBank/DDBJ databases">
        <authorList>
            <person name="Cremers G."/>
            <person name="Picone N."/>
        </authorList>
    </citation>
    <scope>NUCLEOTIDE SEQUENCE</scope>
    <source>
        <strain evidence="2">PQ17</strain>
    </source>
</reference>
<dbReference type="GO" id="GO:0006313">
    <property type="term" value="P:DNA transposition"/>
    <property type="evidence" value="ECO:0007669"/>
    <property type="project" value="InterPro"/>
</dbReference>
<dbReference type="RefSeq" id="WP_236027893.1">
    <property type="nucleotide sequence ID" value="NZ_CAJNOB010000038.1"/>
</dbReference>
<name>A0A8J2BK59_9BACT</name>
<evidence type="ECO:0000313" key="2">
    <source>
        <dbReference type="EMBL" id="CAF0701888.1"/>
    </source>
</evidence>
<protein>
    <recommendedName>
        <fullName evidence="1">Transposase IS4-like domain-containing protein</fullName>
    </recommendedName>
</protein>
<dbReference type="InterPro" id="IPR002559">
    <property type="entry name" value="Transposase_11"/>
</dbReference>
<feature type="domain" description="Transposase IS4-like" evidence="1">
    <location>
        <begin position="19"/>
        <end position="95"/>
    </location>
</feature>
<dbReference type="EMBL" id="CAJNOB010000038">
    <property type="protein sequence ID" value="CAF0701888.1"/>
    <property type="molecule type" value="Genomic_DNA"/>
</dbReference>
<evidence type="ECO:0000259" key="1">
    <source>
        <dbReference type="Pfam" id="PF01609"/>
    </source>
</evidence>
<dbReference type="PANTHER" id="PTHR34614">
    <property type="match status" value="1"/>
</dbReference>